<sequence>MDQKETYTIIYQNKSIPVNKEYISLQSKVFRRLIKENPKTLRLNGGYPFDSFNQFLRAIQGMEFNTTVENCDDIIKIAQEYQIKNLVTLMEQERERLFAPENILLLAIQSNREHKSVLPYIPFLAQNISQMVKIPTFALLPVKLIDQIFSHDDCHPDNQGDLIRFFEALLDFKQKEDPSILFNHIDFGKVSFEEMDHFLNIPKLNKKAVIQKVANASLVLMDIIRSEEEGNKDTIGKTQEIVDDLKYQIDYITKAQEKIVKHQQSATRRLESAKEDVAKSIAYMRKVEAKLRQTCTRSSIPGMPKLQPVPPHRPNIFIEWCQNGFSEDGPSKRPPPPKKTKTISKNVYVTSQIKIEAPAVKIRSYAEHLGNSTYSTAPSTGFRMSGQSFGSKMNLDNVKVEMPNDRPPIKIERRTTAKAVLETGGIKIEKPVRLETTFKVPDVNEVSSSSSNPEISQSSKHEIKIEYPSRKNE</sequence>
<dbReference type="InterPro" id="IPR011333">
    <property type="entry name" value="SKP1/BTB/POZ_sf"/>
</dbReference>
<feature type="region of interest" description="Disordered" evidence="1">
    <location>
        <begin position="443"/>
        <end position="473"/>
    </location>
</feature>
<gene>
    <name evidence="3" type="ORF">TVAG_438000</name>
</gene>
<organism evidence="3 4">
    <name type="scientific">Trichomonas vaginalis (strain ATCC PRA-98 / G3)</name>
    <dbReference type="NCBI Taxonomy" id="412133"/>
    <lineage>
        <taxon>Eukaryota</taxon>
        <taxon>Metamonada</taxon>
        <taxon>Parabasalia</taxon>
        <taxon>Trichomonadida</taxon>
        <taxon>Trichomonadidae</taxon>
        <taxon>Trichomonas</taxon>
    </lineage>
</organism>
<dbReference type="KEGG" id="tva:4755206"/>
<evidence type="ECO:0000313" key="4">
    <source>
        <dbReference type="Proteomes" id="UP000001542"/>
    </source>
</evidence>
<dbReference type="SMART" id="SM00225">
    <property type="entry name" value="BTB"/>
    <property type="match status" value="1"/>
</dbReference>
<feature type="domain" description="BTB" evidence="2">
    <location>
        <begin position="5"/>
        <end position="98"/>
    </location>
</feature>
<dbReference type="SUPFAM" id="SSF54695">
    <property type="entry name" value="POZ domain"/>
    <property type="match status" value="1"/>
</dbReference>
<accession>A2FCG1</accession>
<dbReference type="SMR" id="A2FCG1"/>
<reference evidence="3" key="1">
    <citation type="submission" date="2006-10" db="EMBL/GenBank/DDBJ databases">
        <authorList>
            <person name="Amadeo P."/>
            <person name="Zhao Q."/>
            <person name="Wortman J."/>
            <person name="Fraser-Liggett C."/>
            <person name="Carlton J."/>
        </authorList>
    </citation>
    <scope>NUCLEOTIDE SEQUENCE</scope>
    <source>
        <strain evidence="3">G3</strain>
    </source>
</reference>
<dbReference type="VEuPathDB" id="TrichDB:TVAG_438000"/>
<feature type="compositionally biased region" description="Basic and acidic residues" evidence="1">
    <location>
        <begin position="459"/>
        <end position="473"/>
    </location>
</feature>
<dbReference type="Gene3D" id="3.30.710.10">
    <property type="entry name" value="Potassium Channel Kv1.1, Chain A"/>
    <property type="match status" value="1"/>
</dbReference>
<dbReference type="Proteomes" id="UP000001542">
    <property type="component" value="Unassembled WGS sequence"/>
</dbReference>
<dbReference type="Pfam" id="PF00651">
    <property type="entry name" value="BTB"/>
    <property type="match status" value="1"/>
</dbReference>
<proteinExistence type="predicted"/>
<dbReference type="EMBL" id="DS113716">
    <property type="protein sequence ID" value="EAX97421.1"/>
    <property type="molecule type" value="Genomic_DNA"/>
</dbReference>
<evidence type="ECO:0000313" key="3">
    <source>
        <dbReference type="EMBL" id="EAX97421.1"/>
    </source>
</evidence>
<evidence type="ECO:0000259" key="2">
    <source>
        <dbReference type="SMART" id="SM00225"/>
    </source>
</evidence>
<protein>
    <recommendedName>
        <fullName evidence="2">BTB domain-containing protein</fullName>
    </recommendedName>
</protein>
<name>A2FCG1_TRIV3</name>
<evidence type="ECO:0000256" key="1">
    <source>
        <dbReference type="SAM" id="MobiDB-lite"/>
    </source>
</evidence>
<dbReference type="AlphaFoldDB" id="A2FCG1"/>
<dbReference type="RefSeq" id="XP_001310351.1">
    <property type="nucleotide sequence ID" value="XM_001310350.1"/>
</dbReference>
<dbReference type="VEuPathDB" id="TrichDB:TVAGG3_0498450"/>
<feature type="compositionally biased region" description="Low complexity" evidence="1">
    <location>
        <begin position="447"/>
        <end position="458"/>
    </location>
</feature>
<dbReference type="InParanoid" id="A2FCG1"/>
<dbReference type="InterPro" id="IPR000210">
    <property type="entry name" value="BTB/POZ_dom"/>
</dbReference>
<reference evidence="3" key="2">
    <citation type="journal article" date="2007" name="Science">
        <title>Draft genome sequence of the sexually transmitted pathogen Trichomonas vaginalis.</title>
        <authorList>
            <person name="Carlton J.M."/>
            <person name="Hirt R.P."/>
            <person name="Silva J.C."/>
            <person name="Delcher A.L."/>
            <person name="Schatz M."/>
            <person name="Zhao Q."/>
            <person name="Wortman J.R."/>
            <person name="Bidwell S.L."/>
            <person name="Alsmark U.C.M."/>
            <person name="Besteiro S."/>
            <person name="Sicheritz-Ponten T."/>
            <person name="Noel C.J."/>
            <person name="Dacks J.B."/>
            <person name="Foster P.G."/>
            <person name="Simillion C."/>
            <person name="Van de Peer Y."/>
            <person name="Miranda-Saavedra D."/>
            <person name="Barton G.J."/>
            <person name="Westrop G.D."/>
            <person name="Mueller S."/>
            <person name="Dessi D."/>
            <person name="Fiori P.L."/>
            <person name="Ren Q."/>
            <person name="Paulsen I."/>
            <person name="Zhang H."/>
            <person name="Bastida-Corcuera F.D."/>
            <person name="Simoes-Barbosa A."/>
            <person name="Brown M.T."/>
            <person name="Hayes R.D."/>
            <person name="Mukherjee M."/>
            <person name="Okumura C.Y."/>
            <person name="Schneider R."/>
            <person name="Smith A.J."/>
            <person name="Vanacova S."/>
            <person name="Villalvazo M."/>
            <person name="Haas B.J."/>
            <person name="Pertea M."/>
            <person name="Feldblyum T.V."/>
            <person name="Utterback T.R."/>
            <person name="Shu C.L."/>
            <person name="Osoegawa K."/>
            <person name="de Jong P.J."/>
            <person name="Hrdy I."/>
            <person name="Horvathova L."/>
            <person name="Zubacova Z."/>
            <person name="Dolezal P."/>
            <person name="Malik S.B."/>
            <person name="Logsdon J.M. Jr."/>
            <person name="Henze K."/>
            <person name="Gupta A."/>
            <person name="Wang C.C."/>
            <person name="Dunne R.L."/>
            <person name="Upcroft J.A."/>
            <person name="Upcroft P."/>
            <person name="White O."/>
            <person name="Salzberg S.L."/>
            <person name="Tang P."/>
            <person name="Chiu C.-H."/>
            <person name="Lee Y.-S."/>
            <person name="Embley T.M."/>
            <person name="Coombs G.H."/>
            <person name="Mottram J.C."/>
            <person name="Tachezy J."/>
            <person name="Fraser-Liggett C.M."/>
            <person name="Johnson P.J."/>
        </authorList>
    </citation>
    <scope>NUCLEOTIDE SEQUENCE [LARGE SCALE GENOMIC DNA]</scope>
    <source>
        <strain evidence="3">G3</strain>
    </source>
</reference>
<keyword evidence="4" id="KW-1185">Reference proteome</keyword>